<dbReference type="InterPro" id="IPR005467">
    <property type="entry name" value="His_kinase_dom"/>
</dbReference>
<dbReference type="RefSeq" id="WP_119912476.1">
    <property type="nucleotide sequence ID" value="NZ_QZCH01000046.1"/>
</dbReference>
<evidence type="ECO:0000256" key="16">
    <source>
        <dbReference type="PROSITE-ProRule" id="PRU00169"/>
    </source>
</evidence>
<proteinExistence type="predicted"/>
<dbReference type="InterPro" id="IPR040642">
    <property type="entry name" value="HKR_ArcB_TM"/>
</dbReference>
<dbReference type="SMART" id="SM00091">
    <property type="entry name" value="PAS"/>
    <property type="match status" value="1"/>
</dbReference>
<dbReference type="InterPro" id="IPR011006">
    <property type="entry name" value="CheY-like_superfamily"/>
</dbReference>
<dbReference type="SMART" id="SM00387">
    <property type="entry name" value="HATPase_c"/>
    <property type="match status" value="1"/>
</dbReference>
<dbReference type="Proteomes" id="UP000283255">
    <property type="component" value="Unassembled WGS sequence"/>
</dbReference>
<keyword evidence="17" id="KW-0175">Coiled coil</keyword>
<dbReference type="SUPFAM" id="SSF55785">
    <property type="entry name" value="PYP-like sensor domain (PAS domain)"/>
    <property type="match status" value="1"/>
</dbReference>
<feature type="domain" description="Histidine kinase" evidence="19">
    <location>
        <begin position="289"/>
        <end position="508"/>
    </location>
</feature>
<dbReference type="NCBIfam" id="NF008302">
    <property type="entry name" value="PRK11091.1"/>
    <property type="match status" value="1"/>
</dbReference>
<accession>A0A418Y9L8</accession>
<keyword evidence="8 13" id="KW-0418">Kinase</keyword>
<dbReference type="EMBL" id="QZCH01000046">
    <property type="protein sequence ID" value="RJG37878.1"/>
    <property type="molecule type" value="Genomic_DNA"/>
</dbReference>
<keyword evidence="12 13" id="KW-0472">Membrane</keyword>
<evidence type="ECO:0000256" key="15">
    <source>
        <dbReference type="PROSITE-ProRule" id="PRU00110"/>
    </source>
</evidence>
<comment type="PTM">
    <text evidence="14">Activation requires a sequential transfer of a phosphate group from a His in the primary transmitter domain, to an Asp in the receiver domain and to a His in the secondary transmitter domain.</text>
</comment>
<dbReference type="InterPro" id="IPR001789">
    <property type="entry name" value="Sig_transdc_resp-reg_receiver"/>
</dbReference>
<dbReference type="AlphaFoldDB" id="A0A418Y9L8"/>
<keyword evidence="6 13" id="KW-0808">Transferase</keyword>
<dbReference type="PRINTS" id="PR00344">
    <property type="entry name" value="BCTRLSENSOR"/>
</dbReference>
<dbReference type="SUPFAM" id="SSF47384">
    <property type="entry name" value="Homodimeric domain of signal transducing histidine kinase"/>
    <property type="match status" value="1"/>
</dbReference>
<evidence type="ECO:0000256" key="8">
    <source>
        <dbReference type="ARBA" id="ARBA00022777"/>
    </source>
</evidence>
<dbReference type="PROSITE" id="PS50113">
    <property type="entry name" value="PAC"/>
    <property type="match status" value="1"/>
</dbReference>
<keyword evidence="11 13" id="KW-0902">Two-component regulatory system</keyword>
<comment type="subcellular location">
    <subcellularLocation>
        <location evidence="2 13">Cell inner membrane</location>
        <topology evidence="2 13">Multi-pass membrane protein</topology>
    </subcellularLocation>
</comment>
<reference evidence="24 25" key="1">
    <citation type="submission" date="2018-09" db="EMBL/GenBank/DDBJ databases">
        <authorList>
            <person name="Wang F."/>
        </authorList>
    </citation>
    <scope>NUCLEOTIDE SEQUENCE [LARGE SCALE GENOMIC DNA]</scope>
    <source>
        <strain evidence="24 25">PLHSC7-2</strain>
    </source>
</reference>
<dbReference type="SMART" id="SM00388">
    <property type="entry name" value="HisKA"/>
    <property type="match status" value="1"/>
</dbReference>
<dbReference type="Pfam" id="PF18415">
    <property type="entry name" value="HKR_ArcB_TM"/>
    <property type="match status" value="1"/>
</dbReference>
<evidence type="ECO:0000256" key="14">
    <source>
        <dbReference type="PIRSR" id="PIRSR003182-50"/>
    </source>
</evidence>
<dbReference type="InterPro" id="IPR000700">
    <property type="entry name" value="PAS-assoc_C"/>
</dbReference>
<keyword evidence="9 13" id="KW-0067">ATP-binding</keyword>
<dbReference type="CDD" id="cd00130">
    <property type="entry name" value="PAS"/>
    <property type="match status" value="1"/>
</dbReference>
<organism evidence="24 25">
    <name type="scientific">Motilimonas pumila</name>
    <dbReference type="NCBI Taxonomy" id="2303987"/>
    <lineage>
        <taxon>Bacteria</taxon>
        <taxon>Pseudomonadati</taxon>
        <taxon>Pseudomonadota</taxon>
        <taxon>Gammaproteobacteria</taxon>
        <taxon>Alteromonadales</taxon>
        <taxon>Alteromonadales genera incertae sedis</taxon>
        <taxon>Motilimonas</taxon>
    </lineage>
</organism>
<evidence type="ECO:0000259" key="21">
    <source>
        <dbReference type="PROSITE" id="PS50112"/>
    </source>
</evidence>
<evidence type="ECO:0000259" key="20">
    <source>
        <dbReference type="PROSITE" id="PS50110"/>
    </source>
</evidence>
<feature type="transmembrane region" description="Helical" evidence="18">
    <location>
        <begin position="58"/>
        <end position="77"/>
    </location>
</feature>
<dbReference type="NCBIfam" id="TIGR00229">
    <property type="entry name" value="sensory_box"/>
    <property type="match status" value="1"/>
</dbReference>
<evidence type="ECO:0000256" key="18">
    <source>
        <dbReference type="SAM" id="Phobius"/>
    </source>
</evidence>
<feature type="transmembrane region" description="Helical" evidence="18">
    <location>
        <begin position="20"/>
        <end position="46"/>
    </location>
</feature>
<dbReference type="GO" id="GO:0005524">
    <property type="term" value="F:ATP binding"/>
    <property type="evidence" value="ECO:0007669"/>
    <property type="project" value="UniProtKB-UniRule"/>
</dbReference>
<feature type="domain" description="PAS" evidence="21">
    <location>
        <begin position="153"/>
        <end position="223"/>
    </location>
</feature>
<dbReference type="InterPro" id="IPR035965">
    <property type="entry name" value="PAS-like_dom_sf"/>
</dbReference>
<dbReference type="InterPro" id="IPR008207">
    <property type="entry name" value="Sig_transdc_His_kin_Hpt_dom"/>
</dbReference>
<dbReference type="CDD" id="cd16922">
    <property type="entry name" value="HATPase_EvgS-ArcB-TorS-like"/>
    <property type="match status" value="1"/>
</dbReference>
<evidence type="ECO:0000256" key="6">
    <source>
        <dbReference type="ARBA" id="ARBA00022679"/>
    </source>
</evidence>
<dbReference type="SMART" id="SM00073">
    <property type="entry name" value="HPT"/>
    <property type="match status" value="1"/>
</dbReference>
<feature type="domain" description="HPt" evidence="23">
    <location>
        <begin position="675"/>
        <end position="768"/>
    </location>
</feature>
<evidence type="ECO:0000259" key="23">
    <source>
        <dbReference type="PROSITE" id="PS50894"/>
    </source>
</evidence>
<dbReference type="GO" id="GO:0000155">
    <property type="term" value="F:phosphorelay sensor kinase activity"/>
    <property type="evidence" value="ECO:0007669"/>
    <property type="project" value="UniProtKB-UniRule"/>
</dbReference>
<evidence type="ECO:0000256" key="12">
    <source>
        <dbReference type="ARBA" id="ARBA00023136"/>
    </source>
</evidence>
<dbReference type="Pfam" id="PF08448">
    <property type="entry name" value="PAS_4"/>
    <property type="match status" value="1"/>
</dbReference>
<reference evidence="24 25" key="2">
    <citation type="submission" date="2019-01" db="EMBL/GenBank/DDBJ databases">
        <title>Motilimonas pumilus sp. nov., isolated from the gut of sea cucumber (Apostichopus japonicus).</title>
        <authorList>
            <person name="Wang F.-Q."/>
            <person name="Ren L.-H."/>
            <person name="Lin Y.-W."/>
            <person name="Sun G.-H."/>
            <person name="Du Z.-J."/>
            <person name="Zhao J.-X."/>
            <person name="Liu X.-J."/>
            <person name="Liu L.-J."/>
        </authorList>
    </citation>
    <scope>NUCLEOTIDE SEQUENCE [LARGE SCALE GENOMIC DNA]</scope>
    <source>
        <strain evidence="24 25">PLHSC7-2</strain>
    </source>
</reference>
<name>A0A418Y9L8_9GAMM</name>
<gene>
    <name evidence="24" type="primary">arcB</name>
    <name evidence="24" type="ORF">D1Z90_19535</name>
</gene>
<keyword evidence="10 18" id="KW-1133">Transmembrane helix</keyword>
<dbReference type="InterPro" id="IPR000014">
    <property type="entry name" value="PAS"/>
</dbReference>
<keyword evidence="4 13" id="KW-0997">Cell inner membrane</keyword>
<comment type="catalytic activity">
    <reaction evidence="1 13">
        <text>ATP + protein L-histidine = ADP + protein N-phospho-L-histidine.</text>
        <dbReference type="EC" id="2.7.13.3"/>
    </reaction>
</comment>
<dbReference type="InterPro" id="IPR014409">
    <property type="entry name" value="Sig_transdc_His_kin_hyb_ArcB"/>
</dbReference>
<evidence type="ECO:0000256" key="7">
    <source>
        <dbReference type="ARBA" id="ARBA00022692"/>
    </source>
</evidence>
<dbReference type="EC" id="2.7.13.3" evidence="13"/>
<evidence type="ECO:0000256" key="3">
    <source>
        <dbReference type="ARBA" id="ARBA00022475"/>
    </source>
</evidence>
<dbReference type="Pfam" id="PF02518">
    <property type="entry name" value="HATPase_c"/>
    <property type="match status" value="1"/>
</dbReference>
<dbReference type="SUPFAM" id="SSF52172">
    <property type="entry name" value="CheY-like"/>
    <property type="match status" value="1"/>
</dbReference>
<evidence type="ECO:0000256" key="4">
    <source>
        <dbReference type="ARBA" id="ARBA00022519"/>
    </source>
</evidence>
<evidence type="ECO:0000259" key="19">
    <source>
        <dbReference type="PROSITE" id="PS50109"/>
    </source>
</evidence>
<dbReference type="Gene3D" id="1.10.287.130">
    <property type="match status" value="1"/>
</dbReference>
<dbReference type="Pfam" id="PF00512">
    <property type="entry name" value="HisKA"/>
    <property type="match status" value="1"/>
</dbReference>
<dbReference type="Gene3D" id="3.30.565.10">
    <property type="entry name" value="Histidine kinase-like ATPase, C-terminal domain"/>
    <property type="match status" value="1"/>
</dbReference>
<dbReference type="InterPro" id="IPR036097">
    <property type="entry name" value="HisK_dim/P_sf"/>
</dbReference>
<keyword evidence="7 18" id="KW-0812">Transmembrane</keyword>
<dbReference type="PIRSF" id="PIRSF003182">
    <property type="entry name" value="ArcB"/>
    <property type="match status" value="1"/>
</dbReference>
<dbReference type="Gene3D" id="1.20.120.160">
    <property type="entry name" value="HPT domain"/>
    <property type="match status" value="1"/>
</dbReference>
<evidence type="ECO:0000313" key="25">
    <source>
        <dbReference type="Proteomes" id="UP000283255"/>
    </source>
</evidence>
<dbReference type="InterPro" id="IPR003594">
    <property type="entry name" value="HATPase_dom"/>
</dbReference>
<dbReference type="Gene3D" id="3.40.50.2300">
    <property type="match status" value="1"/>
</dbReference>
<dbReference type="InterPro" id="IPR013656">
    <property type="entry name" value="PAS_4"/>
</dbReference>
<dbReference type="SMART" id="SM00448">
    <property type="entry name" value="REC"/>
    <property type="match status" value="1"/>
</dbReference>
<evidence type="ECO:0000256" key="13">
    <source>
        <dbReference type="PIRNR" id="PIRNR003182"/>
    </source>
</evidence>
<evidence type="ECO:0000256" key="2">
    <source>
        <dbReference type="ARBA" id="ARBA00004429"/>
    </source>
</evidence>
<dbReference type="InterPro" id="IPR027460">
    <property type="entry name" value="ArcB_TM_sf"/>
</dbReference>
<keyword evidence="5 14" id="KW-0597">Phosphoprotein</keyword>
<keyword evidence="13" id="KW-0805">Transcription regulation</keyword>
<dbReference type="OrthoDB" id="9810730at2"/>
<dbReference type="PANTHER" id="PTHR43047:SF64">
    <property type="entry name" value="HISTIDINE KINASE CONTAINING CHEY-HOMOLOGOUS RECEIVER DOMAIN AND PAS DOMAIN-RELATED"/>
    <property type="match status" value="1"/>
</dbReference>
<evidence type="ECO:0000256" key="17">
    <source>
        <dbReference type="SAM" id="Coils"/>
    </source>
</evidence>
<dbReference type="CDD" id="cd17546">
    <property type="entry name" value="REC_hyHK_CKI1_RcsC-like"/>
    <property type="match status" value="1"/>
</dbReference>
<dbReference type="Gene3D" id="3.30.450.20">
    <property type="entry name" value="PAS domain"/>
    <property type="match status" value="1"/>
</dbReference>
<keyword evidence="3 13" id="KW-1003">Cell membrane</keyword>
<dbReference type="InterPro" id="IPR036890">
    <property type="entry name" value="HATPase_C_sf"/>
</dbReference>
<sequence>MKKMKAWSQFYVSFLTRLGIFKFSLLMATCLILLALFVQIVVTLSLSGEVENIDLIRSVFFGLLIAPWAIYFFSAIVDQLEVARKKSARMVRKLQQMRERDLERTQELTNTINQMHLEFAERQKAERQRMAVMAELESEIKQREATQKTLEGRTALLRSFIDSSPDLVYYRNEDGYFSGCNKAVEQLTGKQESELIGLTPHDVYSSDVAAKVVETDKEVFQSNEPLTYEQWLQYPNGKQAYFELSKVPFFNHKGQRLGLLGFGRDITERKKYEEKLEKASRDKTTFISTISHELRTPLNGIVGLSRILLDDTLTEQQRKYLKTIHVSATTLGNIFNDIIDLDKIDRKRLDIVNKPLNFIDFVSDLESLAYLQAQQKNLALQFERTSELPEFIEADGTRLRQVLWNLIGNAVKFTEQGLVEVSVSAQQTCEQHVKVTFVVKDSGIGIPADQLKKIFRMYYQVEGNMHATGTGIGLAVSNKLIKAMGGDIAVSSEVEQGSTFTVNLEVAIPSQLNQMSELVNSQPNLDILLVEDVELNVTVAKALLEKLGHKVSVAMTGQAAIDMVAEHDYQLVLLDIQLPDINGFDVVATLREQYGDSLCPVVALTANVIKDPSEYFERGMDDAISKPLSMEAVTTMVGDLFLAQPVSLPEKVITEQDANEILDTPMLTQFMEAVDKNTLLTSIELFENIMPDYVASLQGYLDARSQEDIVSEAHKIKGAAGSVGLKRVREIAQLAQSPDLPNWWDNIDNWVEQLKTEYPQDLTTLYDWVDKQ</sequence>
<keyword evidence="13" id="KW-0547">Nucleotide-binding</keyword>
<keyword evidence="13" id="KW-0804">Transcription</keyword>
<evidence type="ECO:0000259" key="22">
    <source>
        <dbReference type="PROSITE" id="PS50113"/>
    </source>
</evidence>
<evidence type="ECO:0000256" key="9">
    <source>
        <dbReference type="ARBA" id="ARBA00022840"/>
    </source>
</evidence>
<dbReference type="SUPFAM" id="SSF55874">
    <property type="entry name" value="ATPase domain of HSP90 chaperone/DNA topoisomerase II/histidine kinase"/>
    <property type="match status" value="1"/>
</dbReference>
<dbReference type="CDD" id="cd00082">
    <property type="entry name" value="HisKA"/>
    <property type="match status" value="1"/>
</dbReference>
<evidence type="ECO:0000256" key="1">
    <source>
        <dbReference type="ARBA" id="ARBA00000085"/>
    </source>
</evidence>
<comment type="caution">
    <text evidence="24">The sequence shown here is derived from an EMBL/GenBank/DDBJ whole genome shotgun (WGS) entry which is preliminary data.</text>
</comment>
<dbReference type="PANTHER" id="PTHR43047">
    <property type="entry name" value="TWO-COMPONENT HISTIDINE PROTEIN KINASE"/>
    <property type="match status" value="1"/>
</dbReference>
<evidence type="ECO:0000256" key="5">
    <source>
        <dbReference type="ARBA" id="ARBA00022553"/>
    </source>
</evidence>
<feature type="coiled-coil region" evidence="17">
    <location>
        <begin position="80"/>
        <end position="153"/>
    </location>
</feature>
<feature type="modified residue" description="4-aspartylphosphate" evidence="14 16">
    <location>
        <position position="575"/>
    </location>
</feature>
<dbReference type="InterPro" id="IPR036641">
    <property type="entry name" value="HPT_dom_sf"/>
</dbReference>
<dbReference type="PROSITE" id="PS50109">
    <property type="entry name" value="HIS_KIN"/>
    <property type="match status" value="1"/>
</dbReference>
<dbReference type="Pfam" id="PF01627">
    <property type="entry name" value="Hpt"/>
    <property type="match status" value="1"/>
</dbReference>
<dbReference type="CDD" id="cd00088">
    <property type="entry name" value="HPT"/>
    <property type="match status" value="1"/>
</dbReference>
<dbReference type="GO" id="GO:0005886">
    <property type="term" value="C:plasma membrane"/>
    <property type="evidence" value="ECO:0007669"/>
    <property type="project" value="UniProtKB-SubCell"/>
</dbReference>
<evidence type="ECO:0000256" key="10">
    <source>
        <dbReference type="ARBA" id="ARBA00022989"/>
    </source>
</evidence>
<evidence type="ECO:0000256" key="11">
    <source>
        <dbReference type="ARBA" id="ARBA00023012"/>
    </source>
</evidence>
<dbReference type="Gene3D" id="1.10.287.970">
    <property type="entry name" value="His Kinase A (phosphoacceptor) domain"/>
    <property type="match status" value="1"/>
</dbReference>
<feature type="domain" description="PAC" evidence="22">
    <location>
        <begin position="226"/>
        <end position="278"/>
    </location>
</feature>
<dbReference type="PROSITE" id="PS50112">
    <property type="entry name" value="PAS"/>
    <property type="match status" value="1"/>
</dbReference>
<dbReference type="PROSITE" id="PS50110">
    <property type="entry name" value="RESPONSE_REGULATORY"/>
    <property type="match status" value="1"/>
</dbReference>
<dbReference type="FunFam" id="3.30.565.10:FF:000010">
    <property type="entry name" value="Sensor histidine kinase RcsC"/>
    <property type="match status" value="1"/>
</dbReference>
<dbReference type="SUPFAM" id="SSF47226">
    <property type="entry name" value="Histidine-containing phosphotransfer domain, HPT domain"/>
    <property type="match status" value="1"/>
</dbReference>
<feature type="modified residue" description="Phosphohistidine" evidence="14 15">
    <location>
        <position position="714"/>
    </location>
</feature>
<feature type="domain" description="Response regulatory" evidence="20">
    <location>
        <begin position="526"/>
        <end position="641"/>
    </location>
</feature>
<protein>
    <recommendedName>
        <fullName evidence="13">Aerobic respiration control sensor protein</fullName>
        <ecNumber evidence="13">2.7.13.3</ecNumber>
    </recommendedName>
</protein>
<dbReference type="PROSITE" id="PS50894">
    <property type="entry name" value="HPT"/>
    <property type="match status" value="1"/>
</dbReference>
<evidence type="ECO:0000313" key="24">
    <source>
        <dbReference type="EMBL" id="RJG37878.1"/>
    </source>
</evidence>
<dbReference type="InterPro" id="IPR003661">
    <property type="entry name" value="HisK_dim/P_dom"/>
</dbReference>
<dbReference type="InterPro" id="IPR004358">
    <property type="entry name" value="Sig_transdc_His_kin-like_C"/>
</dbReference>
<dbReference type="Pfam" id="PF00072">
    <property type="entry name" value="Response_reg"/>
    <property type="match status" value="1"/>
</dbReference>
<feature type="modified residue" description="Phosphohistidine; by autocatalysis" evidence="14">
    <location>
        <position position="292"/>
    </location>
</feature>
<keyword evidence="25" id="KW-1185">Reference proteome</keyword>